<evidence type="ECO:0000256" key="2">
    <source>
        <dbReference type="ARBA" id="ARBA00022475"/>
    </source>
</evidence>
<dbReference type="GO" id="GO:0005886">
    <property type="term" value="C:plasma membrane"/>
    <property type="evidence" value="ECO:0007669"/>
    <property type="project" value="UniProtKB-SubCell"/>
</dbReference>
<feature type="transmembrane region" description="Helical" evidence="8">
    <location>
        <begin position="206"/>
        <end position="235"/>
    </location>
</feature>
<feature type="transmembrane region" description="Helical" evidence="8">
    <location>
        <begin position="14"/>
        <end position="32"/>
    </location>
</feature>
<keyword evidence="2" id="KW-1003">Cell membrane</keyword>
<dbReference type="InterPro" id="IPR050297">
    <property type="entry name" value="LipidA_mod_glycosyltrf_83"/>
</dbReference>
<feature type="transmembrane region" description="Helical" evidence="8">
    <location>
        <begin position="256"/>
        <end position="274"/>
    </location>
</feature>
<evidence type="ECO:0000256" key="5">
    <source>
        <dbReference type="ARBA" id="ARBA00022692"/>
    </source>
</evidence>
<dbReference type="GO" id="GO:0016763">
    <property type="term" value="F:pentosyltransferase activity"/>
    <property type="evidence" value="ECO:0007669"/>
    <property type="project" value="TreeGrafter"/>
</dbReference>
<evidence type="ECO:0000313" key="10">
    <source>
        <dbReference type="EMBL" id="VAW34892.1"/>
    </source>
</evidence>
<organism evidence="10">
    <name type="scientific">hydrothermal vent metagenome</name>
    <dbReference type="NCBI Taxonomy" id="652676"/>
    <lineage>
        <taxon>unclassified sequences</taxon>
        <taxon>metagenomes</taxon>
        <taxon>ecological metagenomes</taxon>
    </lineage>
</organism>
<feature type="transmembrane region" description="Helical" evidence="8">
    <location>
        <begin position="374"/>
        <end position="393"/>
    </location>
</feature>
<comment type="subcellular location">
    <subcellularLocation>
        <location evidence="1">Cell membrane</location>
        <topology evidence="1">Multi-pass membrane protein</topology>
    </subcellularLocation>
</comment>
<evidence type="ECO:0000256" key="8">
    <source>
        <dbReference type="SAM" id="Phobius"/>
    </source>
</evidence>
<feature type="transmembrane region" description="Helical" evidence="8">
    <location>
        <begin position="399"/>
        <end position="418"/>
    </location>
</feature>
<feature type="transmembrane region" description="Helical" evidence="8">
    <location>
        <begin position="123"/>
        <end position="141"/>
    </location>
</feature>
<accession>A0A3B0V7Z9</accession>
<evidence type="ECO:0000256" key="7">
    <source>
        <dbReference type="ARBA" id="ARBA00023136"/>
    </source>
</evidence>
<keyword evidence="5 8" id="KW-0812">Transmembrane</keyword>
<dbReference type="GO" id="GO:0008610">
    <property type="term" value="P:lipid biosynthetic process"/>
    <property type="evidence" value="ECO:0007669"/>
    <property type="project" value="UniProtKB-ARBA"/>
</dbReference>
<evidence type="ECO:0000259" key="9">
    <source>
        <dbReference type="Pfam" id="PF13231"/>
    </source>
</evidence>
<dbReference type="GO" id="GO:0006493">
    <property type="term" value="P:protein O-linked glycosylation"/>
    <property type="evidence" value="ECO:0007669"/>
    <property type="project" value="InterPro"/>
</dbReference>
<feature type="domain" description="Glycosyltransferase RgtA/B/C/D-like" evidence="9">
    <location>
        <begin position="129"/>
        <end position="238"/>
    </location>
</feature>
<protein>
    <recommendedName>
        <fullName evidence="9">Glycosyltransferase RgtA/B/C/D-like domain-containing protein</fullName>
    </recommendedName>
</protein>
<keyword evidence="4" id="KW-0808">Transferase</keyword>
<dbReference type="GO" id="GO:0000030">
    <property type="term" value="F:mannosyltransferase activity"/>
    <property type="evidence" value="ECO:0007669"/>
    <property type="project" value="InterPro"/>
</dbReference>
<gene>
    <name evidence="10" type="ORF">MNBD_CHLOROFLEXI01-5274</name>
</gene>
<dbReference type="Pfam" id="PF13231">
    <property type="entry name" value="PMT_2"/>
    <property type="match status" value="1"/>
</dbReference>
<evidence type="ECO:0000256" key="6">
    <source>
        <dbReference type="ARBA" id="ARBA00022989"/>
    </source>
</evidence>
<feature type="transmembrane region" description="Helical" evidence="8">
    <location>
        <begin position="430"/>
        <end position="448"/>
    </location>
</feature>
<reference evidence="10" key="1">
    <citation type="submission" date="2018-06" db="EMBL/GenBank/DDBJ databases">
        <authorList>
            <person name="Zhirakovskaya E."/>
        </authorList>
    </citation>
    <scope>NUCLEOTIDE SEQUENCE</scope>
</reference>
<dbReference type="PANTHER" id="PTHR33908">
    <property type="entry name" value="MANNOSYLTRANSFERASE YKCB-RELATED"/>
    <property type="match status" value="1"/>
</dbReference>
<feature type="non-terminal residue" evidence="10">
    <location>
        <position position="1"/>
    </location>
</feature>
<keyword evidence="6 8" id="KW-1133">Transmembrane helix</keyword>
<dbReference type="EMBL" id="UOEU01000556">
    <property type="protein sequence ID" value="VAW34892.1"/>
    <property type="molecule type" value="Genomic_DNA"/>
</dbReference>
<evidence type="ECO:0000256" key="4">
    <source>
        <dbReference type="ARBA" id="ARBA00022679"/>
    </source>
</evidence>
<sequence length="578" mass="65035">ESQITTIDFFDKKLWRLGFVVLSVWLFFFLALDSMVDDSPTMDEQNHLARGVAFVKTADPRLSLEHPPLVNSISGLPLLALPNLQLPFEHPSWTELQPPDIYWYVFADQFLWRTNQDVTRMIFLGRLPILFLTLGLALVGFHFARELWGLSSAYLAFFLLLFEPNILANGRLITTDLGGTLFITLALLLIWRLWAAPGWNWRRWLAAALGLGLAFGSKLSMLSFVPILGVMAFLPGMQKATEEKRESYWRSVGRRLLQLVTAGMASVVVVWAIFGFEWGMFRFPSQKLAFLNQFSGPMPTFWAGIDQIVNVSRGGRMAFLLGESSDQGFWLFFPVAFVVKTPLVLLLGLLVLIWVVWKRPALSLSKRPSLHPKLLFLLVPALLYFLVSMLSGINIGYRHLLPILPLIIVGVSGLPTFFAEKPRLSRALTAILALGVLLPSLFIHPHYLSYFNLAAGGPVKGVAILADSSNDWGQDLLRLQAWMAQNEVESIKLGWFGIADPAYYGIENEPLPGFPRPEYLGLWNNPPFNVENPEAGLYAISASSLWESPLSEKGVYAWFRQRSPDARIGYSIYIFDVP</sequence>
<keyword evidence="7 8" id="KW-0472">Membrane</keyword>
<dbReference type="InterPro" id="IPR038731">
    <property type="entry name" value="RgtA/B/C-like"/>
</dbReference>
<feature type="transmembrane region" description="Helical" evidence="8">
    <location>
        <begin position="147"/>
        <end position="168"/>
    </location>
</feature>
<evidence type="ECO:0000256" key="3">
    <source>
        <dbReference type="ARBA" id="ARBA00022676"/>
    </source>
</evidence>
<evidence type="ECO:0000256" key="1">
    <source>
        <dbReference type="ARBA" id="ARBA00004651"/>
    </source>
</evidence>
<dbReference type="AlphaFoldDB" id="A0A3B0V7Z9"/>
<name>A0A3B0V7Z9_9ZZZZ</name>
<feature type="transmembrane region" description="Helical" evidence="8">
    <location>
        <begin position="329"/>
        <end position="354"/>
    </location>
</feature>
<dbReference type="PANTHER" id="PTHR33908:SF11">
    <property type="entry name" value="MEMBRANE PROTEIN"/>
    <property type="match status" value="1"/>
</dbReference>
<feature type="transmembrane region" description="Helical" evidence="8">
    <location>
        <begin position="175"/>
        <end position="194"/>
    </location>
</feature>
<proteinExistence type="predicted"/>
<keyword evidence="3" id="KW-0328">Glycosyltransferase</keyword>